<gene>
    <name evidence="1" type="ORF">JFY71_01855</name>
</gene>
<evidence type="ECO:0000313" key="1">
    <source>
        <dbReference type="EMBL" id="QQK08310.1"/>
    </source>
</evidence>
<evidence type="ECO:0000313" key="2">
    <source>
        <dbReference type="Proteomes" id="UP000595814"/>
    </source>
</evidence>
<name>A0AC61MV41_9FIRM</name>
<dbReference type="Proteomes" id="UP000595814">
    <property type="component" value="Chromosome"/>
</dbReference>
<keyword evidence="2" id="KW-1185">Reference proteome</keyword>
<sequence length="104" mass="11818">MKSEYFLLIVLCAILTSCPKIITMTFLKDKKIKKEFKDFLDIIPYTSLAILITRGVLTMDKQIMVPTIISIIVCFFVSYFRESLAQTIISGVGTMYILILLLGI</sequence>
<organism evidence="1 2">
    <name type="scientific">Miniphocaeibacter halophilus</name>
    <dbReference type="NCBI Taxonomy" id="2931922"/>
    <lineage>
        <taxon>Bacteria</taxon>
        <taxon>Bacillati</taxon>
        <taxon>Bacillota</taxon>
        <taxon>Tissierellia</taxon>
        <taxon>Tissierellales</taxon>
        <taxon>Peptoniphilaceae</taxon>
        <taxon>Miniphocaeibacter</taxon>
    </lineage>
</organism>
<reference evidence="1 2" key="1">
    <citation type="journal article" date="2022" name="Int. J. Syst. Evol. Microbiol.">
        <title>Miniphocaeibacter halophilus sp. nov., an ammonium-tolerant acetate-producing bacterium isolated from a biogas system.</title>
        <authorList>
            <person name="Schnurer A."/>
            <person name="Singh A."/>
            <person name="Bi S."/>
            <person name="Qiao W."/>
            <person name="Westerholm M."/>
        </authorList>
    </citation>
    <scope>NUCLEOTIDE SEQUENCE [LARGE SCALE GENOMIC DNA]</scope>
    <source>
        <strain evidence="1 2">AMB_01</strain>
    </source>
</reference>
<proteinExistence type="predicted"/>
<protein>
    <submittedName>
        <fullName evidence="1">AzlD domain-containing protein</fullName>
    </submittedName>
</protein>
<dbReference type="EMBL" id="CP066744">
    <property type="protein sequence ID" value="QQK08310.1"/>
    <property type="molecule type" value="Genomic_DNA"/>
</dbReference>
<accession>A0AC61MV41</accession>